<name>A0A7W7D5K6_9ACTN</name>
<reference evidence="1 2" key="1">
    <citation type="submission" date="2020-08" db="EMBL/GenBank/DDBJ databases">
        <title>Sequencing the genomes of 1000 actinobacteria strains.</title>
        <authorList>
            <person name="Klenk H.-P."/>
        </authorList>
    </citation>
    <scope>NUCLEOTIDE SEQUENCE [LARGE SCALE GENOMIC DNA]</scope>
    <source>
        <strain evidence="1 2">DSM 45784</strain>
    </source>
</reference>
<dbReference type="EMBL" id="JACHND010000001">
    <property type="protein sequence ID" value="MBB4699321.1"/>
    <property type="molecule type" value="Genomic_DNA"/>
</dbReference>
<comment type="caution">
    <text evidence="1">The sequence shown here is derived from an EMBL/GenBank/DDBJ whole genome shotgun (WGS) entry which is preliminary data.</text>
</comment>
<evidence type="ECO:0000313" key="1">
    <source>
        <dbReference type="EMBL" id="MBB4699321.1"/>
    </source>
</evidence>
<gene>
    <name evidence="1" type="ORF">BJ982_000865</name>
</gene>
<keyword evidence="2" id="KW-1185">Reference proteome</keyword>
<dbReference type="Proteomes" id="UP000542210">
    <property type="component" value="Unassembled WGS sequence"/>
</dbReference>
<dbReference type="AlphaFoldDB" id="A0A7W7D5K6"/>
<accession>A0A7W7D5K6</accession>
<proteinExistence type="predicted"/>
<evidence type="ECO:0000313" key="2">
    <source>
        <dbReference type="Proteomes" id="UP000542210"/>
    </source>
</evidence>
<organism evidence="1 2">
    <name type="scientific">Sphaerisporangium siamense</name>
    <dbReference type="NCBI Taxonomy" id="795645"/>
    <lineage>
        <taxon>Bacteria</taxon>
        <taxon>Bacillati</taxon>
        <taxon>Actinomycetota</taxon>
        <taxon>Actinomycetes</taxon>
        <taxon>Streptosporangiales</taxon>
        <taxon>Streptosporangiaceae</taxon>
        <taxon>Sphaerisporangium</taxon>
    </lineage>
</organism>
<protein>
    <submittedName>
        <fullName evidence="1">Uncharacterized protein</fullName>
    </submittedName>
</protein>
<sequence length="67" mass="7460">MTTIQGPPAAPGRELRCRYRRRNDEMCSNPSLDQSPDALILICVAHAAKVMQLVAEQKAARLGRRRA</sequence>